<gene>
    <name evidence="1" type="ORF">UFOVP824_40</name>
</gene>
<dbReference type="EMBL" id="LR796777">
    <property type="protein sequence ID" value="CAB4165210.1"/>
    <property type="molecule type" value="Genomic_DNA"/>
</dbReference>
<sequence length="81" mass="9203">MPAIMVAINERGCRIGATHHNAKVPDEIVNRIRDLHEDQGVGYRRLAKMFNLKRAFVQKVCKYRIRAQVASAWKKVTNAAA</sequence>
<name>A0A6J5NZW3_9CAUD</name>
<reference evidence="1" key="1">
    <citation type="submission" date="2020-04" db="EMBL/GenBank/DDBJ databases">
        <authorList>
            <person name="Chiriac C."/>
            <person name="Salcher M."/>
            <person name="Ghai R."/>
            <person name="Kavagutti S V."/>
        </authorList>
    </citation>
    <scope>NUCLEOTIDE SEQUENCE</scope>
</reference>
<accession>A0A6J5NZW3</accession>
<evidence type="ECO:0000313" key="1">
    <source>
        <dbReference type="EMBL" id="CAB4165210.1"/>
    </source>
</evidence>
<proteinExistence type="predicted"/>
<organism evidence="1">
    <name type="scientific">uncultured Caudovirales phage</name>
    <dbReference type="NCBI Taxonomy" id="2100421"/>
    <lineage>
        <taxon>Viruses</taxon>
        <taxon>Duplodnaviria</taxon>
        <taxon>Heunggongvirae</taxon>
        <taxon>Uroviricota</taxon>
        <taxon>Caudoviricetes</taxon>
        <taxon>Peduoviridae</taxon>
        <taxon>Maltschvirus</taxon>
        <taxon>Maltschvirus maltsch</taxon>
    </lineage>
</organism>
<protein>
    <submittedName>
        <fullName evidence="1">Uncharacterized protein</fullName>
    </submittedName>
</protein>